<dbReference type="EMBL" id="GL448986">
    <property type="protein sequence ID" value="EFN83543.1"/>
    <property type="molecule type" value="Genomic_DNA"/>
</dbReference>
<dbReference type="InParanoid" id="E2BL86"/>
<dbReference type="AlphaFoldDB" id="E2BL86"/>
<evidence type="ECO:0000313" key="2">
    <source>
        <dbReference type="Proteomes" id="UP000008237"/>
    </source>
</evidence>
<dbReference type="Proteomes" id="UP000008237">
    <property type="component" value="Unassembled WGS sequence"/>
</dbReference>
<reference evidence="1 2" key="1">
    <citation type="journal article" date="2010" name="Science">
        <title>Genomic comparison of the ants Camponotus floridanus and Harpegnathos saltator.</title>
        <authorList>
            <person name="Bonasio R."/>
            <person name="Zhang G."/>
            <person name="Ye C."/>
            <person name="Mutti N.S."/>
            <person name="Fang X."/>
            <person name="Qin N."/>
            <person name="Donahue G."/>
            <person name="Yang P."/>
            <person name="Li Q."/>
            <person name="Li C."/>
            <person name="Zhang P."/>
            <person name="Huang Z."/>
            <person name="Berger S.L."/>
            <person name="Reinberg D."/>
            <person name="Wang J."/>
            <person name="Liebig J."/>
        </authorList>
    </citation>
    <scope>NUCLEOTIDE SEQUENCE [LARGE SCALE GENOMIC DNA]</scope>
    <source>
        <strain evidence="1 2">R22 G/1</strain>
    </source>
</reference>
<accession>E2BL86</accession>
<evidence type="ECO:0008006" key="3">
    <source>
        <dbReference type="Google" id="ProtNLM"/>
    </source>
</evidence>
<sequence>KKHEERSDTTRNNNTIQFVQQVQEIVDKSPSNSMRAIARDLNISESLIRRV</sequence>
<protein>
    <recommendedName>
        <fullName evidence="3">ISL3 family transposase</fullName>
    </recommendedName>
</protein>
<dbReference type="OrthoDB" id="7540217at2759"/>
<evidence type="ECO:0000313" key="1">
    <source>
        <dbReference type="EMBL" id="EFN83543.1"/>
    </source>
</evidence>
<feature type="non-terminal residue" evidence="1">
    <location>
        <position position="51"/>
    </location>
</feature>
<gene>
    <name evidence="1" type="ORF">EAI_07130</name>
</gene>
<name>E2BL86_HARSA</name>
<organism evidence="2">
    <name type="scientific">Harpegnathos saltator</name>
    <name type="common">Jerdon's jumping ant</name>
    <dbReference type="NCBI Taxonomy" id="610380"/>
    <lineage>
        <taxon>Eukaryota</taxon>
        <taxon>Metazoa</taxon>
        <taxon>Ecdysozoa</taxon>
        <taxon>Arthropoda</taxon>
        <taxon>Hexapoda</taxon>
        <taxon>Insecta</taxon>
        <taxon>Pterygota</taxon>
        <taxon>Neoptera</taxon>
        <taxon>Endopterygota</taxon>
        <taxon>Hymenoptera</taxon>
        <taxon>Apocrita</taxon>
        <taxon>Aculeata</taxon>
        <taxon>Formicoidea</taxon>
        <taxon>Formicidae</taxon>
        <taxon>Ponerinae</taxon>
        <taxon>Ponerini</taxon>
        <taxon>Harpegnathos</taxon>
    </lineage>
</organism>
<feature type="non-terminal residue" evidence="1">
    <location>
        <position position="1"/>
    </location>
</feature>
<proteinExistence type="predicted"/>
<keyword evidence="2" id="KW-1185">Reference proteome</keyword>